<dbReference type="InterPro" id="IPR032675">
    <property type="entry name" value="LRR_dom_sf"/>
</dbReference>
<organism evidence="2 5">
    <name type="scientific">Adineta ricciae</name>
    <name type="common">Rotifer</name>
    <dbReference type="NCBI Taxonomy" id="249248"/>
    <lineage>
        <taxon>Eukaryota</taxon>
        <taxon>Metazoa</taxon>
        <taxon>Spiralia</taxon>
        <taxon>Gnathifera</taxon>
        <taxon>Rotifera</taxon>
        <taxon>Eurotatoria</taxon>
        <taxon>Bdelloidea</taxon>
        <taxon>Adinetida</taxon>
        <taxon>Adinetidae</taxon>
        <taxon>Adineta</taxon>
    </lineage>
</organism>
<dbReference type="PROSITE" id="PS51450">
    <property type="entry name" value="LRR"/>
    <property type="match status" value="2"/>
</dbReference>
<accession>A0A814UKT5</accession>
<name>A0A814UKT5_ADIRI</name>
<evidence type="ECO:0008006" key="6">
    <source>
        <dbReference type="Google" id="ProtNLM"/>
    </source>
</evidence>
<evidence type="ECO:0000313" key="3">
    <source>
        <dbReference type="EMBL" id="CAF1635277.1"/>
    </source>
</evidence>
<comment type="caution">
    <text evidence="2">The sequence shown here is derived from an EMBL/GenBank/DDBJ whole genome shotgun (WGS) entry which is preliminary data.</text>
</comment>
<evidence type="ECO:0000313" key="2">
    <source>
        <dbReference type="EMBL" id="CAF1174825.1"/>
    </source>
</evidence>
<feature type="region of interest" description="Disordered" evidence="1">
    <location>
        <begin position="307"/>
        <end position="337"/>
    </location>
</feature>
<gene>
    <name evidence="2" type="ORF">EDS130_LOCUS23901</name>
    <name evidence="3" type="ORF">XAT740_LOCUS52359</name>
</gene>
<feature type="compositionally biased region" description="Basic and acidic residues" evidence="1">
    <location>
        <begin position="544"/>
        <end position="555"/>
    </location>
</feature>
<protein>
    <recommendedName>
        <fullName evidence="6">Leucine-rich repeat and IQ domain-containing protein 3</fullName>
    </recommendedName>
</protein>
<dbReference type="PANTHER" id="PTHR46723:SF1">
    <property type="entry name" value="LEUCINE-RICH REPEAT AND IQ DOMAIN-CONTAINING PROTEIN 3"/>
    <property type="match status" value="1"/>
</dbReference>
<dbReference type="OrthoDB" id="676979at2759"/>
<sequence length="662" mass="76898">MDEQFLQEPTLAFLESHQNHLRASSATEIYVLSLSKLKLSSIGDIGQFNHLQICDLSSNFIESIESLLLNCRQLIKLDLHSNRISKLPDGQLWQEMLKLKILYLHDNLMSSYDDIRCLSYAPTLDILTLYDSPLSLKKNYRHHVVNSIWTLKALDAYVVADDEIIEKTHFREPFTACTNTFKLNLYIPTGKDGTSKTERQAINQLYKQINRIQSHCCPVLILQKNFRMWLVHLRLKKLALSKQKPIPGFLRRRIYSPGAASSSRVSLYPKQSRVSLFTDPTSQTEFNKPVEPVQNKRHIRIQMNQIINSQTDRVSSAKQPSTKKGVSKSSNADETTSIVRGKKSELVVCEPVEELNDEIRAARQYVQAIKDESHLKQRKRIDEIKENNTADRQPVKYQTADDRLLRTIHGSMALGCLVAIDKAYDDRAKIERRKYLVQDVEQIRQDHSLNNAYIQHINDERLAAIHRAKDQDRKKQVYNRHRLDHAQNELHDTVQEHRLQLLEQQEKRRAQIAFSQGFNAQHISISNALKHHENNIRNQRKARQARESVTRKKQNAEEQARVIEKYLTQRKHARRALSNIERKHLDIQTMQDASDRLLQAQQRVAHIRARDSNIRQFGVLRMTPHTDDTRQPKTQSLAESMAERESLFDIITDHMAAQQTVQ</sequence>
<feature type="region of interest" description="Disordered" evidence="1">
    <location>
        <begin position="535"/>
        <end position="555"/>
    </location>
</feature>
<dbReference type="Pfam" id="PF14580">
    <property type="entry name" value="LRR_9"/>
    <property type="match status" value="1"/>
</dbReference>
<dbReference type="SUPFAM" id="SSF52058">
    <property type="entry name" value="L domain-like"/>
    <property type="match status" value="1"/>
</dbReference>
<keyword evidence="4" id="KW-1185">Reference proteome</keyword>
<evidence type="ECO:0000313" key="5">
    <source>
        <dbReference type="Proteomes" id="UP000663852"/>
    </source>
</evidence>
<dbReference type="EMBL" id="CAJNOR010008606">
    <property type="protein sequence ID" value="CAF1635277.1"/>
    <property type="molecule type" value="Genomic_DNA"/>
</dbReference>
<dbReference type="InterPro" id="IPR052859">
    <property type="entry name" value="LRR-IQ_domain_protein"/>
</dbReference>
<dbReference type="Gene3D" id="3.80.10.10">
    <property type="entry name" value="Ribonuclease Inhibitor"/>
    <property type="match status" value="1"/>
</dbReference>
<evidence type="ECO:0000313" key="4">
    <source>
        <dbReference type="Proteomes" id="UP000663828"/>
    </source>
</evidence>
<dbReference type="EMBL" id="CAJNOJ010000133">
    <property type="protein sequence ID" value="CAF1174825.1"/>
    <property type="molecule type" value="Genomic_DNA"/>
</dbReference>
<proteinExistence type="predicted"/>
<reference evidence="2" key="1">
    <citation type="submission" date="2021-02" db="EMBL/GenBank/DDBJ databases">
        <authorList>
            <person name="Nowell W R."/>
        </authorList>
    </citation>
    <scope>NUCLEOTIDE SEQUENCE</scope>
</reference>
<dbReference type="InterPro" id="IPR001611">
    <property type="entry name" value="Leu-rich_rpt"/>
</dbReference>
<dbReference type="PANTHER" id="PTHR46723">
    <property type="entry name" value="LEUCINE-RICH REPEAT AND IQ DOMAIN-CONTAINING PROTEIN 3"/>
    <property type="match status" value="1"/>
</dbReference>
<dbReference type="Proteomes" id="UP000663852">
    <property type="component" value="Unassembled WGS sequence"/>
</dbReference>
<dbReference type="Proteomes" id="UP000663828">
    <property type="component" value="Unassembled WGS sequence"/>
</dbReference>
<evidence type="ECO:0000256" key="1">
    <source>
        <dbReference type="SAM" id="MobiDB-lite"/>
    </source>
</evidence>
<dbReference type="AlphaFoldDB" id="A0A814UKT5"/>